<keyword evidence="3" id="KW-1185">Reference proteome</keyword>
<organism evidence="2 3">
    <name type="scientific">Pomacea canaliculata</name>
    <name type="common">Golden apple snail</name>
    <dbReference type="NCBI Taxonomy" id="400727"/>
    <lineage>
        <taxon>Eukaryota</taxon>
        <taxon>Metazoa</taxon>
        <taxon>Spiralia</taxon>
        <taxon>Lophotrochozoa</taxon>
        <taxon>Mollusca</taxon>
        <taxon>Gastropoda</taxon>
        <taxon>Caenogastropoda</taxon>
        <taxon>Architaenioglossa</taxon>
        <taxon>Ampullarioidea</taxon>
        <taxon>Ampullariidae</taxon>
        <taxon>Pomacea</taxon>
    </lineage>
</organism>
<dbReference type="Proteomes" id="UP000245119">
    <property type="component" value="Linkage Group LG4"/>
</dbReference>
<name>A0A2T7PHM3_POMCA</name>
<accession>A0A2T7PHM3</accession>
<sequence>MMKTLDDSMARLAAAAWLLLVCVSTTHAGGLQFPLTSGNELWSSIVGKRTDKSGCNGCQLSNMGVSSLVVRMLACD</sequence>
<reference evidence="2 3" key="1">
    <citation type="submission" date="2018-04" db="EMBL/GenBank/DDBJ databases">
        <title>The genome of golden apple snail Pomacea canaliculata provides insight into stress tolerance and invasive adaptation.</title>
        <authorList>
            <person name="Liu C."/>
            <person name="Liu B."/>
            <person name="Ren Y."/>
            <person name="Zhang Y."/>
            <person name="Wang H."/>
            <person name="Li S."/>
            <person name="Jiang F."/>
            <person name="Yin L."/>
            <person name="Zhang G."/>
            <person name="Qian W."/>
            <person name="Fan W."/>
        </authorList>
    </citation>
    <scope>NUCLEOTIDE SEQUENCE [LARGE SCALE GENOMIC DNA]</scope>
    <source>
        <strain evidence="2">SZHN2017</strain>
        <tissue evidence="2">Muscle</tissue>
    </source>
</reference>
<evidence type="ECO:0000313" key="3">
    <source>
        <dbReference type="Proteomes" id="UP000245119"/>
    </source>
</evidence>
<feature type="chain" id="PRO_5015444144" evidence="1">
    <location>
        <begin position="29"/>
        <end position="76"/>
    </location>
</feature>
<keyword evidence="1" id="KW-0732">Signal</keyword>
<dbReference type="EMBL" id="PZQS01000004">
    <property type="protein sequence ID" value="PVD32907.1"/>
    <property type="molecule type" value="Genomic_DNA"/>
</dbReference>
<dbReference type="OrthoDB" id="6132182at2759"/>
<gene>
    <name evidence="2" type="ORF">C0Q70_08354</name>
</gene>
<comment type="caution">
    <text evidence="2">The sequence shown here is derived from an EMBL/GenBank/DDBJ whole genome shotgun (WGS) entry which is preliminary data.</text>
</comment>
<proteinExistence type="predicted"/>
<evidence type="ECO:0000256" key="1">
    <source>
        <dbReference type="SAM" id="SignalP"/>
    </source>
</evidence>
<feature type="signal peptide" evidence="1">
    <location>
        <begin position="1"/>
        <end position="28"/>
    </location>
</feature>
<protein>
    <submittedName>
        <fullName evidence="2">Uncharacterized protein</fullName>
    </submittedName>
</protein>
<dbReference type="AlphaFoldDB" id="A0A2T7PHM3"/>
<evidence type="ECO:0000313" key="2">
    <source>
        <dbReference type="EMBL" id="PVD32907.1"/>
    </source>
</evidence>